<dbReference type="Proteomes" id="UP000279911">
    <property type="component" value="Unassembled WGS sequence"/>
</dbReference>
<dbReference type="STRING" id="285983.UB32_14020"/>
<name>A0A427TVJ4_9BACI</name>
<dbReference type="PANTHER" id="PTHR43420">
    <property type="entry name" value="ACETYLTRANSFERASE"/>
    <property type="match status" value="1"/>
</dbReference>
<keyword evidence="2" id="KW-0012">Acyltransferase</keyword>
<dbReference type="InterPro" id="IPR016181">
    <property type="entry name" value="Acyl_CoA_acyltransferase"/>
</dbReference>
<dbReference type="Pfam" id="PF00583">
    <property type="entry name" value="Acetyltransf_1"/>
    <property type="match status" value="2"/>
</dbReference>
<dbReference type="InterPro" id="IPR000182">
    <property type="entry name" value="GNAT_dom"/>
</dbReference>
<feature type="domain" description="N-acetyltransferase" evidence="3">
    <location>
        <begin position="18"/>
        <end position="164"/>
    </location>
</feature>
<comment type="caution">
    <text evidence="4">The sequence shown here is derived from an EMBL/GenBank/DDBJ whole genome shotgun (WGS) entry which is preliminary data.</text>
</comment>
<reference evidence="5" key="1">
    <citation type="submission" date="2018-12" db="EMBL/GenBank/DDBJ databases">
        <title>Bacillus chawlae sp. nov., Bacillus glennii sp. nov., and Bacillus saganii sp. nov. Isolated from the Vehicle Assembly Building at Kennedy Space Center where the Viking Spacecraft were Assembled.</title>
        <authorList>
            <person name="Seuylemezian A."/>
            <person name="Vaishampayan P."/>
        </authorList>
    </citation>
    <scope>NUCLEOTIDE SEQUENCE [LARGE SCALE GENOMIC DNA]</scope>
    <source>
        <strain evidence="5">DSM 13966</strain>
    </source>
</reference>
<evidence type="ECO:0000313" key="4">
    <source>
        <dbReference type="EMBL" id="RSD28412.1"/>
    </source>
</evidence>
<dbReference type="PROSITE" id="PS51186">
    <property type="entry name" value="GNAT"/>
    <property type="match status" value="2"/>
</dbReference>
<evidence type="ECO:0000256" key="1">
    <source>
        <dbReference type="ARBA" id="ARBA00022679"/>
    </source>
</evidence>
<dbReference type="AlphaFoldDB" id="A0A427TVJ4"/>
<dbReference type="PANTHER" id="PTHR43420:SF12">
    <property type="entry name" value="N-ACETYLTRANSFERASE DOMAIN-CONTAINING PROTEIN"/>
    <property type="match status" value="1"/>
</dbReference>
<organism evidence="4 5">
    <name type="scientific">Mesobacillus subterraneus</name>
    <dbReference type="NCBI Taxonomy" id="285983"/>
    <lineage>
        <taxon>Bacteria</taxon>
        <taxon>Bacillati</taxon>
        <taxon>Bacillota</taxon>
        <taxon>Bacilli</taxon>
        <taxon>Bacillales</taxon>
        <taxon>Bacillaceae</taxon>
        <taxon>Mesobacillus</taxon>
    </lineage>
</organism>
<dbReference type="Gene3D" id="3.40.630.30">
    <property type="match status" value="1"/>
</dbReference>
<dbReference type="InterPro" id="IPR050680">
    <property type="entry name" value="YpeA/RimI_acetyltransf"/>
</dbReference>
<dbReference type="GO" id="GO:0016747">
    <property type="term" value="F:acyltransferase activity, transferring groups other than amino-acyl groups"/>
    <property type="evidence" value="ECO:0007669"/>
    <property type="project" value="InterPro"/>
</dbReference>
<feature type="domain" description="N-acetyltransferase" evidence="3">
    <location>
        <begin position="169"/>
        <end position="308"/>
    </location>
</feature>
<dbReference type="CDD" id="cd04301">
    <property type="entry name" value="NAT_SF"/>
    <property type="match status" value="2"/>
</dbReference>
<evidence type="ECO:0000259" key="3">
    <source>
        <dbReference type="PROSITE" id="PS51186"/>
    </source>
</evidence>
<protein>
    <submittedName>
        <fullName evidence="4">GNAT family N-acetyltransferase</fullName>
    </submittedName>
</protein>
<evidence type="ECO:0000313" key="5">
    <source>
        <dbReference type="Proteomes" id="UP000279911"/>
    </source>
</evidence>
<accession>A0A427TVJ4</accession>
<dbReference type="OrthoDB" id="7163760at2"/>
<dbReference type="SUPFAM" id="SSF55729">
    <property type="entry name" value="Acyl-CoA N-acyltransferases (Nat)"/>
    <property type="match status" value="2"/>
</dbReference>
<dbReference type="EMBL" id="RSFW01000007">
    <property type="protein sequence ID" value="RSD28412.1"/>
    <property type="molecule type" value="Genomic_DNA"/>
</dbReference>
<sequence length="308" mass="34916">MEKSGGVPVTTIHKPWIKLKETIDPEDYQLINQLQEKCIQHDRTALKLELDYKLGVESGEKGLQELNEFLYFDGEKLIGYIGICSFGGPWEVNGVVDPDYRRQGVFTKLFELVLAEWKRRDSGSMLLLSDRNSEAGQKFIAKTGAQYKHSEYEMYLKEEASAAEEASGITFRKATNADAREIARQNAIYFNDEYSEENEMETDDMILPEVEEKRGMTSYLAEKDGEIIGKVNLQLTSKLGAIFGLGVLPEHRRKGYGRALLLMAIEKLKEANAKEIMLQVAAENSNALNLYQSCGFVETSTMDYFELK</sequence>
<gene>
    <name evidence="4" type="ORF">EJA10_04825</name>
</gene>
<keyword evidence="1 4" id="KW-0808">Transferase</keyword>
<proteinExistence type="predicted"/>
<evidence type="ECO:0000256" key="2">
    <source>
        <dbReference type="ARBA" id="ARBA00023315"/>
    </source>
</evidence>